<name>A0A2N0SMV3_BIFLN</name>
<dbReference type="EMBL" id="JAHOFX010000001">
    <property type="protein sequence ID" value="MBV3437536.1"/>
    <property type="molecule type" value="Genomic_DNA"/>
</dbReference>
<dbReference type="AlphaFoldDB" id="A0A2N0SMV3"/>
<accession>A0A2N0SMV3</accession>
<organism evidence="1 2">
    <name type="scientific">Bifidobacterium longum</name>
    <dbReference type="NCBI Taxonomy" id="216816"/>
    <lineage>
        <taxon>Bacteria</taxon>
        <taxon>Bacillati</taxon>
        <taxon>Actinomycetota</taxon>
        <taxon>Actinomycetes</taxon>
        <taxon>Bifidobacteriales</taxon>
        <taxon>Bifidobacteriaceae</taxon>
        <taxon>Bifidobacterium</taxon>
    </lineage>
</organism>
<proteinExistence type="predicted"/>
<protein>
    <submittedName>
        <fullName evidence="1">Uncharacterized protein</fullName>
    </submittedName>
</protein>
<gene>
    <name evidence="1" type="ORF">KSW34_00490</name>
</gene>
<dbReference type="RefSeq" id="WP_007056633.1">
    <property type="nucleotide sequence ID" value="NZ_CP072500.1"/>
</dbReference>
<reference evidence="1" key="1">
    <citation type="submission" date="2021-06" db="EMBL/GenBank/DDBJ databases">
        <title>Collection of gut derived symbiotic bacterial strains cultured from healthy donors.</title>
        <authorList>
            <person name="Lin H."/>
            <person name="Littmann E."/>
            <person name="Pamer E.G."/>
        </authorList>
    </citation>
    <scope>NUCLEOTIDE SEQUENCE</scope>
    <source>
        <strain evidence="1">MSK.19.9</strain>
    </source>
</reference>
<evidence type="ECO:0000313" key="2">
    <source>
        <dbReference type="Proteomes" id="UP001195937"/>
    </source>
</evidence>
<evidence type="ECO:0000313" key="1">
    <source>
        <dbReference type="EMBL" id="MBV3437536.1"/>
    </source>
</evidence>
<dbReference type="Proteomes" id="UP001195937">
    <property type="component" value="Unassembled WGS sequence"/>
</dbReference>
<comment type="caution">
    <text evidence="1">The sequence shown here is derived from an EMBL/GenBank/DDBJ whole genome shotgun (WGS) entry which is preliminary data.</text>
</comment>
<sequence length="57" mass="6622">MRFKWESVSQQVDQRRDSLDYALEYLLKRESSINPFGVEVDRLPSGAGALFNMLFLP</sequence>